<sequence length="265" mass="28824">MKLPSLFVSHGSPMLALTDTPARRFLTGLSTLLPRPRAILVVSAHWETTAPMVNKVARNQTIHDFFGFPRALYELHYPAPGHAVLAERIAALLGQAGFATGLETTRGLDHGAWVPLLLAWPDANIPTLQLSVQTSQGPGHAYQVGQALAPLRDEEVLILGSGSFTHDLRRFRGQPVNAPESADVTAFSNWMDAAIVNNDIAALLNYRKLAPYAPDEHPTEEHLLPLFTALGASDGPAQRLHSSIEHSILRMDAYNFGPMQPPLAN</sequence>
<feature type="domain" description="Extradiol ring-cleavage dioxygenase class III enzyme subunit B" evidence="6">
    <location>
        <begin position="34"/>
        <end position="246"/>
    </location>
</feature>
<dbReference type="InterPro" id="IPR014436">
    <property type="entry name" value="Extradiol_dOase_DODA"/>
</dbReference>
<comment type="similarity">
    <text evidence="2">Belongs to the DODA-type extradiol aromatic ring-opening dioxygenase family.</text>
</comment>
<comment type="cofactor">
    <cofactor evidence="1">
        <name>Zn(2+)</name>
        <dbReference type="ChEBI" id="CHEBI:29105"/>
    </cofactor>
</comment>
<reference evidence="7 8" key="1">
    <citation type="submission" date="2012-11" db="EMBL/GenBank/DDBJ databases">
        <title>Whole genome sequence of Acidocella aminolytica 101 = DSM 11237.</title>
        <authorList>
            <person name="Azuma Y."/>
            <person name="Higashiura N."/>
            <person name="Hirakawa H."/>
            <person name="Matsushita K."/>
        </authorList>
    </citation>
    <scope>NUCLEOTIDE SEQUENCE [LARGE SCALE GENOMIC DNA]</scope>
    <source>
        <strain evidence="8">101 / DSM 11237</strain>
    </source>
</reference>
<dbReference type="SUPFAM" id="SSF53213">
    <property type="entry name" value="LigB-like"/>
    <property type="match status" value="1"/>
</dbReference>
<evidence type="ECO:0000259" key="6">
    <source>
        <dbReference type="Pfam" id="PF02900"/>
    </source>
</evidence>
<dbReference type="CDD" id="cd07363">
    <property type="entry name" value="45_DOPA_Dioxygenase"/>
    <property type="match status" value="1"/>
</dbReference>
<proteinExistence type="inferred from homology"/>
<dbReference type="InterPro" id="IPR004183">
    <property type="entry name" value="Xdiol_dOase_suB"/>
</dbReference>
<keyword evidence="7" id="KW-0223">Dioxygenase</keyword>
<dbReference type="RefSeq" id="WP_048880239.1">
    <property type="nucleotide sequence ID" value="NZ_BANC01000121.1"/>
</dbReference>
<dbReference type="PIRSF" id="PIRSF006157">
    <property type="entry name" value="Doxgns_DODA"/>
    <property type="match status" value="1"/>
</dbReference>
<dbReference type="OrthoDB" id="9790889at2"/>
<evidence type="ECO:0000313" key="7">
    <source>
        <dbReference type="EMBL" id="GAN81854.1"/>
    </source>
</evidence>
<protein>
    <submittedName>
        <fullName evidence="7">Aromatic ring-opening dioxygenase catalytic subunit LigB</fullName>
    </submittedName>
</protein>
<evidence type="ECO:0000256" key="5">
    <source>
        <dbReference type="ARBA" id="ARBA00023002"/>
    </source>
</evidence>
<dbReference type="Pfam" id="PF02900">
    <property type="entry name" value="LigB"/>
    <property type="match status" value="1"/>
</dbReference>
<keyword evidence="4" id="KW-0862">Zinc</keyword>
<comment type="caution">
    <text evidence="7">The sequence shown here is derived from an EMBL/GenBank/DDBJ whole genome shotgun (WGS) entry which is preliminary data.</text>
</comment>
<keyword evidence="3" id="KW-0479">Metal-binding</keyword>
<keyword evidence="5" id="KW-0560">Oxidoreductase</keyword>
<evidence type="ECO:0000256" key="1">
    <source>
        <dbReference type="ARBA" id="ARBA00001947"/>
    </source>
</evidence>
<dbReference type="GO" id="GO:0008198">
    <property type="term" value="F:ferrous iron binding"/>
    <property type="evidence" value="ECO:0007669"/>
    <property type="project" value="InterPro"/>
</dbReference>
<dbReference type="PANTHER" id="PTHR30096:SF0">
    <property type="entry name" value="4,5-DOPA DIOXYGENASE EXTRADIOL-LIKE PROTEIN"/>
    <property type="match status" value="1"/>
</dbReference>
<dbReference type="GO" id="GO:0008270">
    <property type="term" value="F:zinc ion binding"/>
    <property type="evidence" value="ECO:0007669"/>
    <property type="project" value="InterPro"/>
</dbReference>
<evidence type="ECO:0000256" key="4">
    <source>
        <dbReference type="ARBA" id="ARBA00022833"/>
    </source>
</evidence>
<dbReference type="EMBL" id="BANC01000121">
    <property type="protein sequence ID" value="GAN81854.1"/>
    <property type="molecule type" value="Genomic_DNA"/>
</dbReference>
<dbReference type="PANTHER" id="PTHR30096">
    <property type="entry name" value="4,5-DOPA DIOXYGENASE EXTRADIOL-LIKE PROTEIN"/>
    <property type="match status" value="1"/>
</dbReference>
<name>A0A0D6PM28_9PROT</name>
<keyword evidence="8" id="KW-1185">Reference proteome</keyword>
<dbReference type="AlphaFoldDB" id="A0A0D6PM28"/>
<dbReference type="GO" id="GO:0016702">
    <property type="term" value="F:oxidoreductase activity, acting on single donors with incorporation of molecular oxygen, incorporation of two atoms of oxygen"/>
    <property type="evidence" value="ECO:0007669"/>
    <property type="project" value="UniProtKB-ARBA"/>
</dbReference>
<dbReference type="Gene3D" id="3.40.830.10">
    <property type="entry name" value="LigB-like"/>
    <property type="match status" value="1"/>
</dbReference>
<evidence type="ECO:0000313" key="8">
    <source>
        <dbReference type="Proteomes" id="UP000032668"/>
    </source>
</evidence>
<evidence type="ECO:0000256" key="2">
    <source>
        <dbReference type="ARBA" id="ARBA00007581"/>
    </source>
</evidence>
<accession>A0A0D6PM28</accession>
<dbReference type="STRING" id="1120923.SAMN02746095_00079"/>
<dbReference type="Proteomes" id="UP000032668">
    <property type="component" value="Unassembled WGS sequence"/>
</dbReference>
<organism evidence="7 8">
    <name type="scientific">Acidocella aminolytica 101 = DSM 11237</name>
    <dbReference type="NCBI Taxonomy" id="1120923"/>
    <lineage>
        <taxon>Bacteria</taxon>
        <taxon>Pseudomonadati</taxon>
        <taxon>Pseudomonadota</taxon>
        <taxon>Alphaproteobacteria</taxon>
        <taxon>Acetobacterales</taxon>
        <taxon>Acidocellaceae</taxon>
        <taxon>Acidocella</taxon>
    </lineage>
</organism>
<evidence type="ECO:0000256" key="3">
    <source>
        <dbReference type="ARBA" id="ARBA00022723"/>
    </source>
</evidence>
<gene>
    <name evidence="7" type="ORF">Aam_123_020</name>
</gene>